<dbReference type="CDD" id="cd16376">
    <property type="entry name" value="Avd_like"/>
    <property type="match status" value="1"/>
</dbReference>
<organism evidence="2 3">
    <name type="scientific">Candidatus Ryanbacteria bacterium RIFCSPLOWO2_12_FULL_47_9c</name>
    <dbReference type="NCBI Taxonomy" id="1802131"/>
    <lineage>
        <taxon>Bacteria</taxon>
        <taxon>Candidatus Ryaniibacteriota</taxon>
    </lineage>
</organism>
<dbReference type="EMBL" id="MHOB01000043">
    <property type="protein sequence ID" value="OGZ56729.1"/>
    <property type="molecule type" value="Genomic_DNA"/>
</dbReference>
<dbReference type="AlphaFoldDB" id="A0A1G2H306"/>
<comment type="caution">
    <text evidence="2">The sequence shown here is derived from an EMBL/GenBank/DDBJ whole genome shotgun (WGS) entry which is preliminary data.</text>
</comment>
<dbReference type="Gene3D" id="1.20.1440.60">
    <property type="entry name" value="23S rRNA-intervening sequence"/>
    <property type="match status" value="1"/>
</dbReference>
<sequence>MENIHNDFEKLEIPLMAKLVIAYKSAHKNINSFPKHERYALGEKIEKTILEAVEFIVHANSSSKFEKERILVRINGKIEILKILYRIALNCGIIEQRKYLEEQKALQECGRMAQGWIKYARNLK</sequence>
<evidence type="ECO:0000313" key="2">
    <source>
        <dbReference type="EMBL" id="OGZ56729.1"/>
    </source>
</evidence>
<dbReference type="InterPro" id="IPR036583">
    <property type="entry name" value="23S_rRNA_IVS_sf"/>
</dbReference>
<reference evidence="2 3" key="1">
    <citation type="journal article" date="2016" name="Nat. Commun.">
        <title>Thousands of microbial genomes shed light on interconnected biogeochemical processes in an aquifer system.</title>
        <authorList>
            <person name="Anantharaman K."/>
            <person name="Brown C.T."/>
            <person name="Hug L.A."/>
            <person name="Sharon I."/>
            <person name="Castelle C.J."/>
            <person name="Probst A.J."/>
            <person name="Thomas B.C."/>
            <person name="Singh A."/>
            <person name="Wilkins M.J."/>
            <person name="Karaoz U."/>
            <person name="Brodie E.L."/>
            <person name="Williams K.H."/>
            <person name="Hubbard S.S."/>
            <person name="Banfield J.F."/>
        </authorList>
    </citation>
    <scope>NUCLEOTIDE SEQUENCE [LARGE SCALE GENOMIC DNA]</scope>
</reference>
<protein>
    <recommendedName>
        <fullName evidence="1">bAvd-like domain-containing protein</fullName>
    </recommendedName>
</protein>
<accession>A0A1G2H306</accession>
<evidence type="ECO:0000259" key="1">
    <source>
        <dbReference type="Pfam" id="PF22296"/>
    </source>
</evidence>
<dbReference type="Proteomes" id="UP000178996">
    <property type="component" value="Unassembled WGS sequence"/>
</dbReference>
<dbReference type="SUPFAM" id="SSF158446">
    <property type="entry name" value="IVS-encoded protein-like"/>
    <property type="match status" value="1"/>
</dbReference>
<proteinExistence type="predicted"/>
<feature type="domain" description="bAvd-like" evidence="1">
    <location>
        <begin position="25"/>
        <end position="119"/>
    </location>
</feature>
<evidence type="ECO:0000313" key="3">
    <source>
        <dbReference type="Proteomes" id="UP000178996"/>
    </source>
</evidence>
<name>A0A1G2H306_9BACT</name>
<dbReference type="Pfam" id="PF22296">
    <property type="entry name" value="bAvd"/>
    <property type="match status" value="1"/>
</dbReference>
<dbReference type="InterPro" id="IPR055360">
    <property type="entry name" value="bAvd"/>
</dbReference>
<gene>
    <name evidence="2" type="ORF">A3G60_00020</name>
</gene>